<gene>
    <name evidence="3" type="ORF">OIDMADRAFT_70119</name>
</gene>
<dbReference type="InParanoid" id="A0A0C3CHG4"/>
<evidence type="ECO:0000313" key="3">
    <source>
        <dbReference type="EMBL" id="KIM98428.1"/>
    </source>
</evidence>
<dbReference type="InterPro" id="IPR010730">
    <property type="entry name" value="HET"/>
</dbReference>
<feature type="domain" description="Heterokaryon incompatibility" evidence="1">
    <location>
        <begin position="22"/>
        <end position="107"/>
    </location>
</feature>
<dbReference type="PANTHER" id="PTHR10622">
    <property type="entry name" value="HET DOMAIN-CONTAINING PROTEIN"/>
    <property type="match status" value="1"/>
</dbReference>
<name>A0A0C3CHG4_OIDMZ</name>
<reference evidence="4" key="2">
    <citation type="submission" date="2015-01" db="EMBL/GenBank/DDBJ databases">
        <title>Evolutionary Origins and Diversification of the Mycorrhizal Mutualists.</title>
        <authorList>
            <consortium name="DOE Joint Genome Institute"/>
            <consortium name="Mycorrhizal Genomics Consortium"/>
            <person name="Kohler A."/>
            <person name="Kuo A."/>
            <person name="Nagy L.G."/>
            <person name="Floudas D."/>
            <person name="Copeland A."/>
            <person name="Barry K.W."/>
            <person name="Cichocki N."/>
            <person name="Veneault-Fourrey C."/>
            <person name="LaButti K."/>
            <person name="Lindquist E.A."/>
            <person name="Lipzen A."/>
            <person name="Lundell T."/>
            <person name="Morin E."/>
            <person name="Murat C."/>
            <person name="Riley R."/>
            <person name="Ohm R."/>
            <person name="Sun H."/>
            <person name="Tunlid A."/>
            <person name="Henrissat B."/>
            <person name="Grigoriev I.V."/>
            <person name="Hibbett D.S."/>
            <person name="Martin F."/>
        </authorList>
    </citation>
    <scope>NUCLEOTIDE SEQUENCE [LARGE SCALE GENOMIC DNA]</scope>
    <source>
        <strain evidence="4">Zn</strain>
    </source>
</reference>
<evidence type="ECO:0000313" key="4">
    <source>
        <dbReference type="Proteomes" id="UP000054321"/>
    </source>
</evidence>
<dbReference type="Proteomes" id="UP000054321">
    <property type="component" value="Unassembled WGS sequence"/>
</dbReference>
<organism evidence="3 4">
    <name type="scientific">Oidiodendron maius (strain Zn)</name>
    <dbReference type="NCBI Taxonomy" id="913774"/>
    <lineage>
        <taxon>Eukaryota</taxon>
        <taxon>Fungi</taxon>
        <taxon>Dikarya</taxon>
        <taxon>Ascomycota</taxon>
        <taxon>Pezizomycotina</taxon>
        <taxon>Leotiomycetes</taxon>
        <taxon>Leotiomycetes incertae sedis</taxon>
        <taxon>Myxotrichaceae</taxon>
        <taxon>Oidiodendron</taxon>
    </lineage>
</organism>
<feature type="domain" description="DUF8212" evidence="2">
    <location>
        <begin position="215"/>
        <end position="237"/>
    </location>
</feature>
<evidence type="ECO:0000259" key="1">
    <source>
        <dbReference type="Pfam" id="PF06985"/>
    </source>
</evidence>
<dbReference type="Pfam" id="PF26640">
    <property type="entry name" value="DUF8212"/>
    <property type="match status" value="1"/>
</dbReference>
<dbReference type="PANTHER" id="PTHR10622:SF10">
    <property type="entry name" value="HET DOMAIN-CONTAINING PROTEIN"/>
    <property type="match status" value="1"/>
</dbReference>
<sequence length="290" mass="33503">MRLINTATLEFEEYFGSCIPKYAILSHAWEKEEVSFQDWADRRQRATKAGYRKILLACDQAKRDRLQYLWVDTNCIDKSSSAELAEAINSMFAWYRDSVICYAYLEDYPQQSFIKSRWFTRGWTLQELLAPREVVFFSKDWTQLGCREDRVGDISEITGIEKGYLDGSLRLNSASVACRMSWVSRRTTTRIEDMAYCMLGIFDINIPLLYGEGSKAFIRLQEEIIRVSNDQSIFCWTWNDDVPQGWVSMLAPSPSTFSGSADYWDVRQGGNNKPLSYSITNAGLHIRLPI</sequence>
<dbReference type="STRING" id="913774.A0A0C3CHG4"/>
<dbReference type="Pfam" id="PF06985">
    <property type="entry name" value="HET"/>
    <property type="match status" value="1"/>
</dbReference>
<reference evidence="3 4" key="1">
    <citation type="submission" date="2014-04" db="EMBL/GenBank/DDBJ databases">
        <authorList>
            <consortium name="DOE Joint Genome Institute"/>
            <person name="Kuo A."/>
            <person name="Martino E."/>
            <person name="Perotto S."/>
            <person name="Kohler A."/>
            <person name="Nagy L.G."/>
            <person name="Floudas D."/>
            <person name="Copeland A."/>
            <person name="Barry K.W."/>
            <person name="Cichocki N."/>
            <person name="Veneault-Fourrey C."/>
            <person name="LaButti K."/>
            <person name="Lindquist E.A."/>
            <person name="Lipzen A."/>
            <person name="Lundell T."/>
            <person name="Morin E."/>
            <person name="Murat C."/>
            <person name="Sun H."/>
            <person name="Tunlid A."/>
            <person name="Henrissat B."/>
            <person name="Grigoriev I.V."/>
            <person name="Hibbett D.S."/>
            <person name="Martin F."/>
            <person name="Nordberg H.P."/>
            <person name="Cantor M.N."/>
            <person name="Hua S.X."/>
        </authorList>
    </citation>
    <scope>NUCLEOTIDE SEQUENCE [LARGE SCALE GENOMIC DNA]</scope>
    <source>
        <strain evidence="3 4">Zn</strain>
    </source>
</reference>
<dbReference type="HOGENOM" id="CLU_000288_138_0_1"/>
<dbReference type="OrthoDB" id="674604at2759"/>
<dbReference type="AlphaFoldDB" id="A0A0C3CHG4"/>
<protein>
    <submittedName>
        <fullName evidence="3">Uncharacterized protein</fullName>
    </submittedName>
</protein>
<proteinExistence type="predicted"/>
<evidence type="ECO:0000259" key="2">
    <source>
        <dbReference type="Pfam" id="PF26640"/>
    </source>
</evidence>
<keyword evidence="4" id="KW-1185">Reference proteome</keyword>
<feature type="non-terminal residue" evidence="3">
    <location>
        <position position="290"/>
    </location>
</feature>
<dbReference type="EMBL" id="KN832880">
    <property type="protein sequence ID" value="KIM98428.1"/>
    <property type="molecule type" value="Genomic_DNA"/>
</dbReference>
<dbReference type="InterPro" id="IPR058525">
    <property type="entry name" value="DUF8212"/>
</dbReference>
<accession>A0A0C3CHG4</accession>